<dbReference type="InterPro" id="IPR013085">
    <property type="entry name" value="U1-CZ_Znf_C2H2"/>
</dbReference>
<dbReference type="CDD" id="cd00201">
    <property type="entry name" value="WW"/>
    <property type="match status" value="2"/>
</dbReference>
<keyword evidence="2" id="KW-0479">Metal-binding</keyword>
<dbReference type="Pfam" id="PF00397">
    <property type="entry name" value="WW"/>
    <property type="match status" value="2"/>
</dbReference>
<evidence type="ECO:0000256" key="4">
    <source>
        <dbReference type="ARBA" id="ARBA00022833"/>
    </source>
</evidence>
<dbReference type="GO" id="GO:0003723">
    <property type="term" value="F:RNA binding"/>
    <property type="evidence" value="ECO:0007669"/>
    <property type="project" value="TreeGrafter"/>
</dbReference>
<keyword evidence="3" id="KW-0863">Zinc-finger</keyword>
<protein>
    <submittedName>
        <fullName evidence="9">WW domain binding protein 4</fullName>
    </submittedName>
</protein>
<dbReference type="PANTHER" id="PTHR13173:SF10">
    <property type="entry name" value="WW DOMAIN-BINDING PROTEIN 4"/>
    <property type="match status" value="1"/>
</dbReference>
<dbReference type="Ensembl" id="ENSLLET00000024952.1">
    <property type="protein sequence ID" value="ENSLLEP00000024034.1"/>
    <property type="gene ID" value="ENSLLEG00000015277.1"/>
</dbReference>
<organism evidence="9 10">
    <name type="scientific">Leptobrachium leishanense</name>
    <name type="common">Leishan spiny toad</name>
    <dbReference type="NCBI Taxonomy" id="445787"/>
    <lineage>
        <taxon>Eukaryota</taxon>
        <taxon>Metazoa</taxon>
        <taxon>Chordata</taxon>
        <taxon>Craniata</taxon>
        <taxon>Vertebrata</taxon>
        <taxon>Euteleostomi</taxon>
        <taxon>Amphibia</taxon>
        <taxon>Batrachia</taxon>
        <taxon>Anura</taxon>
        <taxon>Pelobatoidea</taxon>
        <taxon>Megophryidae</taxon>
        <taxon>Leptobrachium</taxon>
    </lineage>
</organism>
<dbReference type="Gene3D" id="2.20.70.10">
    <property type="match status" value="2"/>
</dbReference>
<reference evidence="9" key="2">
    <citation type="submission" date="2025-09" db="UniProtKB">
        <authorList>
            <consortium name="Ensembl"/>
        </authorList>
    </citation>
    <scope>IDENTIFICATION</scope>
</reference>
<reference evidence="9" key="1">
    <citation type="submission" date="2025-08" db="UniProtKB">
        <authorList>
            <consortium name="Ensembl"/>
        </authorList>
    </citation>
    <scope>IDENTIFICATION</scope>
</reference>
<dbReference type="SUPFAM" id="SSF57667">
    <property type="entry name" value="beta-beta-alpha zinc fingers"/>
    <property type="match status" value="1"/>
</dbReference>
<dbReference type="Gene3D" id="3.30.160.60">
    <property type="entry name" value="Classic Zinc Finger"/>
    <property type="match status" value="1"/>
</dbReference>
<accession>A0A8C5PKF8</accession>
<feature type="domain" description="Matrin-type" evidence="8">
    <location>
        <begin position="11"/>
        <end position="42"/>
    </location>
</feature>
<dbReference type="InterPro" id="IPR001202">
    <property type="entry name" value="WW_dom"/>
</dbReference>
<evidence type="ECO:0000313" key="9">
    <source>
        <dbReference type="Ensembl" id="ENSLLEP00000024034.1"/>
    </source>
</evidence>
<dbReference type="AlphaFoldDB" id="A0A8C5PKF8"/>
<dbReference type="SMART" id="SM00451">
    <property type="entry name" value="ZnF_U1"/>
    <property type="match status" value="1"/>
</dbReference>
<feature type="compositionally biased region" description="Basic and acidic residues" evidence="6">
    <location>
        <begin position="287"/>
        <end position="297"/>
    </location>
</feature>
<gene>
    <name evidence="9" type="primary">WBP4</name>
</gene>
<dbReference type="InterPro" id="IPR036236">
    <property type="entry name" value="Znf_C2H2_sf"/>
</dbReference>
<dbReference type="Proteomes" id="UP000694569">
    <property type="component" value="Unplaced"/>
</dbReference>
<evidence type="ECO:0000259" key="7">
    <source>
        <dbReference type="PROSITE" id="PS50020"/>
    </source>
</evidence>
<dbReference type="InterPro" id="IPR036020">
    <property type="entry name" value="WW_dom_sf"/>
</dbReference>
<feature type="region of interest" description="Disordered" evidence="6">
    <location>
        <begin position="182"/>
        <end position="325"/>
    </location>
</feature>
<keyword evidence="10" id="KW-1185">Reference proteome</keyword>
<dbReference type="PANTHER" id="PTHR13173">
    <property type="entry name" value="WW DOMAIN BINDING PROTEIN 4"/>
    <property type="match status" value="1"/>
</dbReference>
<feature type="compositionally biased region" description="Polar residues" evidence="6">
    <location>
        <begin position="86"/>
        <end position="99"/>
    </location>
</feature>
<dbReference type="PROSITE" id="PS50171">
    <property type="entry name" value="ZF_MATRIN"/>
    <property type="match status" value="1"/>
</dbReference>
<dbReference type="InterPro" id="IPR040023">
    <property type="entry name" value="WBP4"/>
</dbReference>
<evidence type="ECO:0000313" key="10">
    <source>
        <dbReference type="Proteomes" id="UP000694569"/>
    </source>
</evidence>
<feature type="region of interest" description="Disordered" evidence="6">
    <location>
        <begin position="84"/>
        <end position="105"/>
    </location>
</feature>
<feature type="compositionally biased region" description="Polar residues" evidence="6">
    <location>
        <begin position="198"/>
        <end position="218"/>
    </location>
</feature>
<evidence type="ECO:0000256" key="3">
    <source>
        <dbReference type="ARBA" id="ARBA00022771"/>
    </source>
</evidence>
<sequence length="393" mass="44688">MADYWKSQPKKFCTYCKCWIADNKPSVEFHERGKNHKENVTKKINEIKQKSMDKAKKDEKMSKEFAAMEEAALKAYQEDLKRLEGTAQTSAPSLSSVQNKKARDEEKWKEIEALEKHHAKRQWTKSLSPEGYPYYYNALTGESRWEKPEEFEENSIKSEEASKSPVWVEAVTEEGYKYYYNTETGESSWDKPGDTETVVPTENTNSAIPTESTDSVASTEDIKEEQTVALDSNPTAEAVEEDEPAASQKTKISFRVKTEIKLESDEESGSGLEQKEPEPASDDTAAIEDKPVKEDRATPQISRPSQSKPNPYGVWEEVKEEEDPYENVDLELPNVESDFPEVPVQDLPCEPAVRFKEKTITSLGDAAEGSSVFKKRKLENGKSRNIRQRVNDQ</sequence>
<proteinExistence type="predicted"/>
<evidence type="ECO:0000256" key="1">
    <source>
        <dbReference type="ARBA" id="ARBA00004123"/>
    </source>
</evidence>
<dbReference type="InterPro" id="IPR003604">
    <property type="entry name" value="Matrin/U1-like-C_Znf_C2H2"/>
</dbReference>
<dbReference type="GO" id="GO:0000398">
    <property type="term" value="P:mRNA splicing, via spliceosome"/>
    <property type="evidence" value="ECO:0007669"/>
    <property type="project" value="InterPro"/>
</dbReference>
<feature type="region of interest" description="Disordered" evidence="6">
    <location>
        <begin position="145"/>
        <end position="165"/>
    </location>
</feature>
<name>A0A8C5PKF8_9ANUR</name>
<feature type="compositionally biased region" description="Basic and acidic residues" evidence="6">
    <location>
        <begin position="145"/>
        <end position="162"/>
    </location>
</feature>
<evidence type="ECO:0000256" key="5">
    <source>
        <dbReference type="ARBA" id="ARBA00023242"/>
    </source>
</evidence>
<dbReference type="Pfam" id="PF06220">
    <property type="entry name" value="zf-U1"/>
    <property type="match status" value="1"/>
</dbReference>
<feature type="compositionally biased region" description="Polar residues" evidence="6">
    <location>
        <begin position="299"/>
        <end position="309"/>
    </location>
</feature>
<dbReference type="GeneTree" id="ENSGT00390000013956"/>
<feature type="domain" description="WW" evidence="7">
    <location>
        <begin position="123"/>
        <end position="150"/>
    </location>
</feature>
<comment type="subcellular location">
    <subcellularLocation>
        <location evidence="1">Nucleus</location>
    </subcellularLocation>
</comment>
<evidence type="ECO:0000256" key="6">
    <source>
        <dbReference type="SAM" id="MobiDB-lite"/>
    </source>
</evidence>
<dbReference type="GO" id="GO:0071011">
    <property type="term" value="C:precatalytic spliceosome"/>
    <property type="evidence" value="ECO:0007669"/>
    <property type="project" value="TreeGrafter"/>
</dbReference>
<dbReference type="SUPFAM" id="SSF51045">
    <property type="entry name" value="WW domain"/>
    <property type="match status" value="2"/>
</dbReference>
<feature type="region of interest" description="Disordered" evidence="6">
    <location>
        <begin position="365"/>
        <end position="393"/>
    </location>
</feature>
<dbReference type="SMART" id="SM00456">
    <property type="entry name" value="WW"/>
    <property type="match status" value="2"/>
</dbReference>
<dbReference type="GO" id="GO:0008270">
    <property type="term" value="F:zinc ion binding"/>
    <property type="evidence" value="ECO:0007669"/>
    <property type="project" value="UniProtKB-KW"/>
</dbReference>
<dbReference type="InterPro" id="IPR000690">
    <property type="entry name" value="Matrin/U1-C_Znf_C2H2"/>
</dbReference>
<evidence type="ECO:0000256" key="2">
    <source>
        <dbReference type="ARBA" id="ARBA00022723"/>
    </source>
</evidence>
<keyword evidence="4" id="KW-0862">Zinc</keyword>
<keyword evidence="5" id="KW-0539">Nucleus</keyword>
<dbReference type="PROSITE" id="PS01159">
    <property type="entry name" value="WW_DOMAIN_1"/>
    <property type="match status" value="2"/>
</dbReference>
<evidence type="ECO:0000259" key="8">
    <source>
        <dbReference type="PROSITE" id="PS50171"/>
    </source>
</evidence>
<feature type="domain" description="WW" evidence="7">
    <location>
        <begin position="161"/>
        <end position="194"/>
    </location>
</feature>
<dbReference type="PROSITE" id="PS50020">
    <property type="entry name" value="WW_DOMAIN_2"/>
    <property type="match status" value="2"/>
</dbReference>
<dbReference type="OrthoDB" id="191651at2759"/>